<dbReference type="InterPro" id="IPR006101">
    <property type="entry name" value="Glyco_hydro_2"/>
</dbReference>
<evidence type="ECO:0000256" key="5">
    <source>
        <dbReference type="ARBA" id="ARBA00012756"/>
    </source>
</evidence>
<dbReference type="EC" id="3.2.1.23" evidence="5"/>
<keyword evidence="8" id="KW-0326">Glycosidase</keyword>
<dbReference type="Pfam" id="PF02837">
    <property type="entry name" value="Glyco_hydro_2_N"/>
    <property type="match status" value="1"/>
</dbReference>
<dbReference type="SUPFAM" id="SSF74650">
    <property type="entry name" value="Galactose mutarotase-like"/>
    <property type="match status" value="1"/>
</dbReference>
<dbReference type="InterPro" id="IPR036156">
    <property type="entry name" value="Beta-gal/glucu_dom_sf"/>
</dbReference>
<evidence type="ECO:0000256" key="7">
    <source>
        <dbReference type="ARBA" id="ARBA00022837"/>
    </source>
</evidence>
<protein>
    <recommendedName>
        <fullName evidence="5">beta-galactosidase</fullName>
        <ecNumber evidence="5">3.2.1.23</ecNumber>
    </recommendedName>
</protein>
<evidence type="ECO:0000256" key="8">
    <source>
        <dbReference type="ARBA" id="ARBA00023295"/>
    </source>
</evidence>
<organism evidence="13 14">
    <name type="scientific">Algibacter pectinivorans</name>
    <dbReference type="NCBI Taxonomy" id="870482"/>
    <lineage>
        <taxon>Bacteria</taxon>
        <taxon>Pseudomonadati</taxon>
        <taxon>Bacteroidota</taxon>
        <taxon>Flavobacteriia</taxon>
        <taxon>Flavobacteriales</taxon>
        <taxon>Flavobacteriaceae</taxon>
        <taxon>Algibacter</taxon>
    </lineage>
</organism>
<accession>A0A1I1R6X3</accession>
<dbReference type="InterPro" id="IPR008979">
    <property type="entry name" value="Galactose-bd-like_sf"/>
</dbReference>
<dbReference type="InterPro" id="IPR006102">
    <property type="entry name" value="Ig-like_GH2"/>
</dbReference>
<dbReference type="AlphaFoldDB" id="A0A1I1R6X3"/>
<dbReference type="InterPro" id="IPR013783">
    <property type="entry name" value="Ig-like_fold"/>
</dbReference>
<dbReference type="EMBL" id="FOMI01000008">
    <property type="protein sequence ID" value="SFD27928.1"/>
    <property type="molecule type" value="Genomic_DNA"/>
</dbReference>
<comment type="subunit">
    <text evidence="4">Monomer.</text>
</comment>
<dbReference type="Proteomes" id="UP000199439">
    <property type="component" value="Unassembled WGS sequence"/>
</dbReference>
<dbReference type="GO" id="GO:0004565">
    <property type="term" value="F:beta-galactosidase activity"/>
    <property type="evidence" value="ECO:0007669"/>
    <property type="project" value="UniProtKB-EC"/>
</dbReference>
<feature type="chain" id="PRO_5011463988" description="beta-galactosidase" evidence="9">
    <location>
        <begin position="24"/>
        <end position="948"/>
    </location>
</feature>
<evidence type="ECO:0000256" key="9">
    <source>
        <dbReference type="SAM" id="SignalP"/>
    </source>
</evidence>
<evidence type="ECO:0000256" key="6">
    <source>
        <dbReference type="ARBA" id="ARBA00022801"/>
    </source>
</evidence>
<dbReference type="Gene3D" id="2.60.120.260">
    <property type="entry name" value="Galactose-binding domain-like"/>
    <property type="match status" value="1"/>
</dbReference>
<feature type="domain" description="Glycoside hydrolase family 2 immunoglobulin-like beta-sandwich" evidence="10">
    <location>
        <begin position="206"/>
        <end position="286"/>
    </location>
</feature>
<keyword evidence="7" id="KW-0106">Calcium</keyword>
<evidence type="ECO:0000313" key="14">
    <source>
        <dbReference type="Proteomes" id="UP000199439"/>
    </source>
</evidence>
<dbReference type="GO" id="GO:0005990">
    <property type="term" value="P:lactose catabolic process"/>
    <property type="evidence" value="ECO:0007669"/>
    <property type="project" value="TreeGrafter"/>
</dbReference>
<evidence type="ECO:0000256" key="2">
    <source>
        <dbReference type="ARBA" id="ARBA00001913"/>
    </source>
</evidence>
<keyword evidence="6 13" id="KW-0378">Hydrolase</keyword>
<dbReference type="InterPro" id="IPR017853">
    <property type="entry name" value="GH"/>
</dbReference>
<dbReference type="PANTHER" id="PTHR46323:SF2">
    <property type="entry name" value="BETA-GALACTOSIDASE"/>
    <property type="match status" value="1"/>
</dbReference>
<dbReference type="PANTHER" id="PTHR46323">
    <property type="entry name" value="BETA-GALACTOSIDASE"/>
    <property type="match status" value="1"/>
</dbReference>
<reference evidence="14" key="1">
    <citation type="submission" date="2016-10" db="EMBL/GenBank/DDBJ databases">
        <authorList>
            <person name="Varghese N."/>
            <person name="Submissions S."/>
        </authorList>
    </citation>
    <scope>NUCLEOTIDE SEQUENCE [LARGE SCALE GENOMIC DNA]</scope>
    <source>
        <strain evidence="14">DSM 25730</strain>
    </source>
</reference>
<name>A0A1I1R6X3_9FLAO</name>
<dbReference type="InterPro" id="IPR011013">
    <property type="entry name" value="Gal_mutarotase_sf_dom"/>
</dbReference>
<gene>
    <name evidence="13" type="ORF">SAMN04487987_10854</name>
</gene>
<sequence>MKTSKYTCYFILINFFFFSSLIAQTKTYLSGTYADTAVDWEFKMSQGRNSGYWTTIPVPSNWETKGFGYYTYGKDHKDYKTKPEIGFYRHNFKFNLKSDKRYFIVFQGAMTETTVTLNGKQVGETHIGGFTEFKYEITNFLKTGNNILEVEVLKPATHPQVVKAERIADYWLFGGIFRPVYIEELPTNYIKRVAIDAQMNGDFIMDVFTDASKENVSLTAQIYDSNNQKVGKSFSGKVLKNKGHLEATLKDIALWSHEYPNLYSVEVTLKQKKKILHTYRQKFGFRTFEVRDHDGFYLNGKRVLLKGANMHSFRPETGRTLAKQDMLDNIKLMQDMNFNTVRICHYPPDAEFLDLCDSLGLMAMDELPGWRHALPDEIGSKIVKELVVRDVNHPSVILWSNGNHLAHNPKFDEDFFKWDIQKRRPLKNETKTGDIYKGYAPDFDIVKTNFYPGYNLLKQRLFEENHIVLPNEALHALYDGGGGANLKTFWDAIEASKVGGGLMIWALFDEGLRRTDMNNKPFHQGNNAPDGIVGPNSEKDGSFYAVREIWSPVSIEEDKITSNFNGELTIKNKFDFVNLKECEFRWKLIAFETPNTSASGYRTIVSGKVNTPNIFPNHTGQIRIDLPQNKPKFDALVIEVRDNKGLLVYEKRLMLEKESIFFQTSKRNKVKQDENNPFLFYLGTTTILFDAHSAVLKKVAVKGKQTSITNFPFIDVKQADSLKVEEKNQLEVKALVKKESENFVVESHNCYGFDAIKWTIKPSGEIKLDYKFSPQEGIYEYAGIGMSVNADAVKSKRWLGEGPARIWKNRMEGGLYDVYGVDKLINIPGEVYNQPEFEGYFAPWKWAVFYLEDNVSIGFQNNSDVILGVLNPVNGENAKFASWKYPDKAGFYFFNTISAIGSKWKKPTEFGPDAQPTFIKEPQEGSVSLFINWNNVEKNSENFKISIE</sequence>
<dbReference type="Pfam" id="PF02836">
    <property type="entry name" value="Glyco_hydro_2_C"/>
    <property type="match status" value="1"/>
</dbReference>
<dbReference type="OrthoDB" id="9801077at2"/>
<comment type="similarity">
    <text evidence="3">Belongs to the glycosyl hydrolase 2 family.</text>
</comment>
<dbReference type="GO" id="GO:0030246">
    <property type="term" value="F:carbohydrate binding"/>
    <property type="evidence" value="ECO:0007669"/>
    <property type="project" value="InterPro"/>
</dbReference>
<feature type="domain" description="Glycosyl hydrolases family 2 sugar binding" evidence="12">
    <location>
        <begin position="54"/>
        <end position="186"/>
    </location>
</feature>
<evidence type="ECO:0000256" key="1">
    <source>
        <dbReference type="ARBA" id="ARBA00001412"/>
    </source>
</evidence>
<evidence type="ECO:0000256" key="3">
    <source>
        <dbReference type="ARBA" id="ARBA00007401"/>
    </source>
</evidence>
<dbReference type="SUPFAM" id="SSF49303">
    <property type="entry name" value="beta-Galactosidase/glucuronidase domain"/>
    <property type="match status" value="2"/>
</dbReference>
<evidence type="ECO:0000259" key="10">
    <source>
        <dbReference type="Pfam" id="PF00703"/>
    </source>
</evidence>
<dbReference type="SUPFAM" id="SSF51445">
    <property type="entry name" value="(Trans)glycosidases"/>
    <property type="match status" value="1"/>
</dbReference>
<proteinExistence type="inferred from homology"/>
<dbReference type="InterPro" id="IPR014718">
    <property type="entry name" value="GH-type_carb-bd"/>
</dbReference>
<feature type="domain" description="Glycoside hydrolase family 2 catalytic" evidence="11">
    <location>
        <begin position="289"/>
        <end position="412"/>
    </location>
</feature>
<dbReference type="PRINTS" id="PR00132">
    <property type="entry name" value="GLHYDRLASE2"/>
</dbReference>
<evidence type="ECO:0000313" key="13">
    <source>
        <dbReference type="EMBL" id="SFD27928.1"/>
    </source>
</evidence>
<dbReference type="Gene3D" id="3.20.20.80">
    <property type="entry name" value="Glycosidases"/>
    <property type="match status" value="1"/>
</dbReference>
<dbReference type="Pfam" id="PF00703">
    <property type="entry name" value="Glyco_hydro_2"/>
    <property type="match status" value="1"/>
</dbReference>
<dbReference type="InterPro" id="IPR006104">
    <property type="entry name" value="Glyco_hydro_2_N"/>
</dbReference>
<dbReference type="GO" id="GO:0009341">
    <property type="term" value="C:beta-galactosidase complex"/>
    <property type="evidence" value="ECO:0007669"/>
    <property type="project" value="TreeGrafter"/>
</dbReference>
<feature type="signal peptide" evidence="9">
    <location>
        <begin position="1"/>
        <end position="23"/>
    </location>
</feature>
<keyword evidence="14" id="KW-1185">Reference proteome</keyword>
<dbReference type="InterPro" id="IPR050347">
    <property type="entry name" value="Bact_Beta-galactosidase"/>
</dbReference>
<comment type="catalytic activity">
    <reaction evidence="1">
        <text>Hydrolysis of terminal non-reducing beta-D-galactose residues in beta-D-galactosides.</text>
        <dbReference type="EC" id="3.2.1.23"/>
    </reaction>
</comment>
<dbReference type="RefSeq" id="WP_092852568.1">
    <property type="nucleotide sequence ID" value="NZ_FOMI01000008.1"/>
</dbReference>
<dbReference type="InterPro" id="IPR006103">
    <property type="entry name" value="Glyco_hydro_2_cat"/>
</dbReference>
<keyword evidence="9" id="KW-0732">Signal</keyword>
<evidence type="ECO:0000259" key="11">
    <source>
        <dbReference type="Pfam" id="PF02836"/>
    </source>
</evidence>
<dbReference type="Gene3D" id="2.70.98.10">
    <property type="match status" value="1"/>
</dbReference>
<evidence type="ECO:0000259" key="12">
    <source>
        <dbReference type="Pfam" id="PF02837"/>
    </source>
</evidence>
<comment type="cofactor">
    <cofactor evidence="2">
        <name>Ca(2+)</name>
        <dbReference type="ChEBI" id="CHEBI:29108"/>
    </cofactor>
</comment>
<dbReference type="Gene3D" id="2.60.40.10">
    <property type="entry name" value="Immunoglobulins"/>
    <property type="match status" value="2"/>
</dbReference>
<dbReference type="STRING" id="870482.SAMN04487987_10854"/>
<dbReference type="SUPFAM" id="SSF49785">
    <property type="entry name" value="Galactose-binding domain-like"/>
    <property type="match status" value="1"/>
</dbReference>
<evidence type="ECO:0000256" key="4">
    <source>
        <dbReference type="ARBA" id="ARBA00011245"/>
    </source>
</evidence>